<dbReference type="SUPFAM" id="SSF49899">
    <property type="entry name" value="Concanavalin A-like lectins/glucanases"/>
    <property type="match status" value="1"/>
</dbReference>
<name>A0A4U0EVK4_9FLAO</name>
<proteinExistence type="predicted"/>
<dbReference type="Proteomes" id="UP000307657">
    <property type="component" value="Unassembled WGS sequence"/>
</dbReference>
<dbReference type="Gene3D" id="2.60.120.260">
    <property type="entry name" value="Galactose-binding domain-like"/>
    <property type="match status" value="1"/>
</dbReference>
<evidence type="ECO:0000256" key="3">
    <source>
        <dbReference type="ARBA" id="ARBA00022490"/>
    </source>
</evidence>
<feature type="domain" description="MAM" evidence="10">
    <location>
        <begin position="639"/>
        <end position="692"/>
    </location>
</feature>
<keyword evidence="12" id="KW-1185">Reference proteome</keyword>
<protein>
    <submittedName>
        <fullName evidence="11">Choice-of-anchor D domain-containing protein</fullName>
    </submittedName>
</protein>
<dbReference type="Pfam" id="PF22544">
    <property type="entry name" value="HYDIN_VesB_CFA65-like_Ig"/>
    <property type="match status" value="1"/>
</dbReference>
<evidence type="ECO:0000256" key="5">
    <source>
        <dbReference type="ARBA" id="ARBA00023069"/>
    </source>
</evidence>
<dbReference type="InterPro" id="IPR028974">
    <property type="entry name" value="TSP_type-3_rpt"/>
</dbReference>
<dbReference type="GO" id="GO:0005509">
    <property type="term" value="F:calcium ion binding"/>
    <property type="evidence" value="ECO:0007669"/>
    <property type="project" value="InterPro"/>
</dbReference>
<feature type="region of interest" description="Disordered" evidence="8">
    <location>
        <begin position="776"/>
        <end position="817"/>
    </location>
</feature>
<dbReference type="SUPFAM" id="SSF103647">
    <property type="entry name" value="TSP type-3 repeat"/>
    <property type="match status" value="1"/>
</dbReference>
<evidence type="ECO:0000256" key="9">
    <source>
        <dbReference type="SAM" id="SignalP"/>
    </source>
</evidence>
<dbReference type="EMBL" id="SUPL01000004">
    <property type="protein sequence ID" value="TJY35860.1"/>
    <property type="molecule type" value="Genomic_DNA"/>
</dbReference>
<sequence length="1774" mass="192254">MKKTTYSLYHWMCILLLLVSGSLYSQTVIDSEDFESGWGIWNDGGSDCFLNTGSILSGANSVNLQDNNNQDSSMYTNDIDLTTFGSVTIVFDFRTSGFNNGHDFFIEFSNNGGASWNATPITTYVRGSNFNNDTTYTGETATITAGGTYTFTANSRFRFRADASQSSDDLYIDNVVMTGYPKTPEINITGLGNTINDGDTTPSVTDDTDFGTVNVAGGTNPNTFTIQNTGTAALSLTGASPYVTISGTNAADFAVTTAPANTIASSGSTTFVITFDPSAAGIRTATVSIANDDSNENPYNFDIEGNGYVPVPEINVQGNSVDIVDGDNTPSLTDATDYGTVNVESLVSRTFTIQNTGTADLTISSITLSNTTDFSIIGTPYASPVASSGSTTFTVQFNSLTIGTKTTTVTINNNDSDESTYQFDIEARAEQNFFDSDGDGIYDNIDIDDDNDGILDSEEELACQVSSTSTVMNYKFLNETFGEGTNRTTINTTYDATTTYCYEDGTASCPSLGGIDLNDGEYAVYYTAGTNDGTNNTPNGEVASWVDGLWYTGEDHTSGDTNGRMAMFNASYDPGTFYTATITGALPNVPVTYSFWVLNLDISTANNINTRIRPNILVEFRDAGGNVLQSITTGDIPPSIEGDPANSWHQFTADLTLNVSEFYVYFINNNPGGLGNDLAIDDIVISQTLCDTDNDGIADVFDLDSDNDGIPDVVEAGLGDLSEGTATLTGIASWVDANGNGMHDLAEGNSVLDTDGDGVPNYLDLDSDNDTIFDVDESGAGNTADPSYQNGDGDITGDGVGDGPDTDAIRETDIDSDGTSEYFTDGILDIYDYYNGGTFGTAYGNSNQGLGNTYYVLDSDSDGIPDYMDITSDGVTFDISHTLYANLDANNDGVIDDTNDSEGDGILDLFDTDDAAFGSPRDLDRKLHLYFDGRNDYIEDASVIGTWSEATQMGWIKIDPTITGGSKTIMGQDNFYITLNADLSISATANGTTITNGGALATDRWVHIGATYSNIDNIFKLYINGLEVSSSAISGSLPSDTSSYTLGRNPDTDSGYFMGYIDEAKVFDKALTADEYQKNVYQEIEDNTLVRGAIIPKNITTLSWSNVQRYFRFDVYKDDITDDLTTGTIDTGTGAKMYNFKIIDYQSAPLPFVTQQSGSLPTAVDIASDGVNGADAITYDWSIVRVEHDDITYNDRQKHLGLFVNELDAGLNPIEFSVQNDSELNVSWYLKLDGLIDLEGESQLVQGSDSTLDINSKGTIERDQQGTADLYTYNYWAAPVGVTSTISNNNNYTLPDVLNDGTTPAIPSSINWLTSGYDGTSGSPVGIADYWIWKYANRVSDNYPSWQHVRSTGSLQPGEGYTMKGTTNTSGAIFTEQNYVFNGKPHNGDITLTLSAGNDYLIGNPYASAIDANEFILDNISDGAGRAGSNIINGTLYFWEHFASSTHILSEYQGGYGAYTLITGTAAINNDVRINHTGGLTSSKGAPERYIPVAQGFFVTADTGGSITFKNSQRTFKTEAADPSVFMRVNDGKSKQKKSSVTTSKTTNDTREVIKLYFDSPKGYHRQIAVGIDSNTTDGHDIGYDAPLIEDNVEDMFWTFDNNKFVIQGVSDFNINRTLPLGVKIDQEGTATIRVDYLENIPIDTNIYLLDKELEIYHDLRESNYEVFLTIGEHYDRFEITFSNGEEEVDPIEGLTKTNLHFSNDKESIIVINPDNLIINSVKMVNILGQSVFKMDTAFEDRYKEITVKHLNTGAYIINMITNKGLITKKVVVE</sequence>
<dbReference type="RefSeq" id="WP_136842979.1">
    <property type="nucleotide sequence ID" value="NZ_SUPL01000004.1"/>
</dbReference>
<dbReference type="GO" id="GO:0004553">
    <property type="term" value="F:hydrolase activity, hydrolyzing O-glycosyl compounds"/>
    <property type="evidence" value="ECO:0007669"/>
    <property type="project" value="UniProtKB-ARBA"/>
</dbReference>
<feature type="chain" id="PRO_5020209218" evidence="9">
    <location>
        <begin position="26"/>
        <end position="1774"/>
    </location>
</feature>
<dbReference type="InterPro" id="IPR000998">
    <property type="entry name" value="MAM_dom"/>
</dbReference>
<dbReference type="Gene3D" id="2.60.40.10">
    <property type="entry name" value="Immunoglobulins"/>
    <property type="match status" value="2"/>
</dbReference>
<dbReference type="Gene3D" id="2.60.120.200">
    <property type="match status" value="2"/>
</dbReference>
<dbReference type="InterPro" id="IPR026444">
    <property type="entry name" value="Secre_tail"/>
</dbReference>
<keyword evidence="3" id="KW-0963">Cytoplasm</keyword>
<comment type="subcellular location">
    <subcellularLocation>
        <location evidence="1">Cell projection</location>
        <location evidence="1">Cilium</location>
    </subcellularLocation>
    <subcellularLocation>
        <location evidence="2">Cytoplasm</location>
    </subcellularLocation>
</comment>
<organism evidence="11 12">
    <name type="scientific">Pontimicrobium aquaticum</name>
    <dbReference type="NCBI Taxonomy" id="2565367"/>
    <lineage>
        <taxon>Bacteria</taxon>
        <taxon>Pseudomonadati</taxon>
        <taxon>Bacteroidota</taxon>
        <taxon>Flavobacteriia</taxon>
        <taxon>Flavobacteriales</taxon>
        <taxon>Flavobacteriaceae</taxon>
        <taxon>Pontimicrobium</taxon>
    </lineage>
</organism>
<dbReference type="GO" id="GO:0016020">
    <property type="term" value="C:membrane"/>
    <property type="evidence" value="ECO:0007669"/>
    <property type="project" value="InterPro"/>
</dbReference>
<dbReference type="NCBIfam" id="TIGR04183">
    <property type="entry name" value="Por_Secre_tail"/>
    <property type="match status" value="1"/>
</dbReference>
<dbReference type="InterPro" id="IPR053879">
    <property type="entry name" value="HYDIN_VesB_CFA65-like_Ig"/>
</dbReference>
<evidence type="ECO:0000313" key="12">
    <source>
        <dbReference type="Proteomes" id="UP000307657"/>
    </source>
</evidence>
<evidence type="ECO:0000256" key="7">
    <source>
        <dbReference type="ARBA" id="ARBA00023273"/>
    </source>
</evidence>
<accession>A0A4U0EVK4</accession>
<keyword evidence="6" id="KW-1015">Disulfide bond</keyword>
<gene>
    <name evidence="11" type="ORF">E5167_08300</name>
</gene>
<evidence type="ECO:0000256" key="6">
    <source>
        <dbReference type="ARBA" id="ARBA00023157"/>
    </source>
</evidence>
<evidence type="ECO:0000313" key="11">
    <source>
        <dbReference type="EMBL" id="TJY35860.1"/>
    </source>
</evidence>
<evidence type="ECO:0000256" key="4">
    <source>
        <dbReference type="ARBA" id="ARBA00022729"/>
    </source>
</evidence>
<feature type="signal peptide" evidence="9">
    <location>
        <begin position="1"/>
        <end position="25"/>
    </location>
</feature>
<evidence type="ECO:0000256" key="8">
    <source>
        <dbReference type="SAM" id="MobiDB-lite"/>
    </source>
</evidence>
<dbReference type="GO" id="GO:0005737">
    <property type="term" value="C:cytoplasm"/>
    <property type="evidence" value="ECO:0007669"/>
    <property type="project" value="UniProtKB-SubCell"/>
</dbReference>
<evidence type="ECO:0000256" key="1">
    <source>
        <dbReference type="ARBA" id="ARBA00004138"/>
    </source>
</evidence>
<keyword evidence="4 9" id="KW-0732">Signal</keyword>
<dbReference type="InterPro" id="IPR006558">
    <property type="entry name" value="LamG-like"/>
</dbReference>
<comment type="caution">
    <text evidence="11">The sequence shown here is derived from an EMBL/GenBank/DDBJ whole genome shotgun (WGS) entry which is preliminary data.</text>
</comment>
<feature type="compositionally biased region" description="Polar residues" evidence="8">
    <location>
        <begin position="780"/>
        <end position="790"/>
    </location>
</feature>
<dbReference type="InterPro" id="IPR013320">
    <property type="entry name" value="ConA-like_dom_sf"/>
</dbReference>
<dbReference type="InterPro" id="IPR013783">
    <property type="entry name" value="Ig-like_fold"/>
</dbReference>
<dbReference type="PROSITE" id="PS50060">
    <property type="entry name" value="MAM_2"/>
    <property type="match status" value="1"/>
</dbReference>
<dbReference type="SMART" id="SM00560">
    <property type="entry name" value="LamGL"/>
    <property type="match status" value="1"/>
</dbReference>
<dbReference type="Pfam" id="PF13385">
    <property type="entry name" value="Laminin_G_3"/>
    <property type="match status" value="1"/>
</dbReference>
<evidence type="ECO:0000259" key="10">
    <source>
        <dbReference type="PROSITE" id="PS50060"/>
    </source>
</evidence>
<dbReference type="GO" id="GO:0005975">
    <property type="term" value="P:carbohydrate metabolic process"/>
    <property type="evidence" value="ECO:0007669"/>
    <property type="project" value="UniProtKB-ARBA"/>
</dbReference>
<keyword evidence="7" id="KW-0966">Cell projection</keyword>
<evidence type="ECO:0000256" key="2">
    <source>
        <dbReference type="ARBA" id="ARBA00004496"/>
    </source>
</evidence>
<dbReference type="OrthoDB" id="2582440at2"/>
<reference evidence="11 12" key="1">
    <citation type="submission" date="2019-04" db="EMBL/GenBank/DDBJ databases">
        <title>Lacinutrix sp. nov., isolated from marine water.</title>
        <authorList>
            <person name="Kim W."/>
        </authorList>
    </citation>
    <scope>NUCLEOTIDE SEQUENCE [LARGE SCALE GENOMIC DNA]</scope>
    <source>
        <strain evidence="11 12">CAU 1491</strain>
    </source>
</reference>
<dbReference type="NCBIfam" id="NF012200">
    <property type="entry name" value="choice_anch_D"/>
    <property type="match status" value="2"/>
</dbReference>
<keyword evidence="5" id="KW-0969">Cilium</keyword>